<reference evidence="2 3" key="1">
    <citation type="submission" date="2020-01" db="EMBL/GenBank/DDBJ databases">
        <authorList>
            <consortium name="DOE Joint Genome Institute"/>
            <person name="Haridas S."/>
            <person name="Albert R."/>
            <person name="Binder M."/>
            <person name="Bloem J."/>
            <person name="Labutti K."/>
            <person name="Salamov A."/>
            <person name="Andreopoulos B."/>
            <person name="Baker S.E."/>
            <person name="Barry K."/>
            <person name="Bills G."/>
            <person name="Bluhm B.H."/>
            <person name="Cannon C."/>
            <person name="Castanera R."/>
            <person name="Culley D.E."/>
            <person name="Daum C."/>
            <person name="Ezra D."/>
            <person name="Gonzalez J.B."/>
            <person name="Henrissat B."/>
            <person name="Kuo A."/>
            <person name="Liang C."/>
            <person name="Lipzen A."/>
            <person name="Lutzoni F."/>
            <person name="Magnuson J."/>
            <person name="Mondo S."/>
            <person name="Nolan M."/>
            <person name="Ohm R."/>
            <person name="Pangilinan J."/>
            <person name="Park H.-J.H."/>
            <person name="Ramirez L."/>
            <person name="Alfaro M."/>
            <person name="Sun H."/>
            <person name="Tritt A."/>
            <person name="Yoshinaga Y."/>
            <person name="Zwiers L.-H.L."/>
            <person name="Turgeon B.G."/>
            <person name="Goodwin S.B."/>
            <person name="Spatafora J.W."/>
            <person name="Crous P.W."/>
            <person name="Grigoriev I.V."/>
        </authorList>
    </citation>
    <scope>NUCLEOTIDE SEQUENCE [LARGE SCALE GENOMIC DNA]</scope>
    <source>
        <strain evidence="2 3">CBS 611.86</strain>
    </source>
</reference>
<protein>
    <submittedName>
        <fullName evidence="2">Uncharacterized protein</fullName>
    </submittedName>
</protein>
<accession>A0A7C8MGM3</accession>
<dbReference type="Proteomes" id="UP000481861">
    <property type="component" value="Unassembled WGS sequence"/>
</dbReference>
<keyword evidence="3" id="KW-1185">Reference proteome</keyword>
<organism evidence="2 3">
    <name type="scientific">Massariosphaeria phaeospora</name>
    <dbReference type="NCBI Taxonomy" id="100035"/>
    <lineage>
        <taxon>Eukaryota</taxon>
        <taxon>Fungi</taxon>
        <taxon>Dikarya</taxon>
        <taxon>Ascomycota</taxon>
        <taxon>Pezizomycotina</taxon>
        <taxon>Dothideomycetes</taxon>
        <taxon>Pleosporomycetidae</taxon>
        <taxon>Pleosporales</taxon>
        <taxon>Pleosporales incertae sedis</taxon>
        <taxon>Massariosphaeria</taxon>
    </lineage>
</organism>
<proteinExistence type="predicted"/>
<dbReference type="AlphaFoldDB" id="A0A7C8MGM3"/>
<dbReference type="EMBL" id="JAADJZ010000003">
    <property type="protein sequence ID" value="KAF2876401.1"/>
    <property type="molecule type" value="Genomic_DNA"/>
</dbReference>
<feature type="transmembrane region" description="Helical" evidence="1">
    <location>
        <begin position="319"/>
        <end position="338"/>
    </location>
</feature>
<comment type="caution">
    <text evidence="2">The sequence shown here is derived from an EMBL/GenBank/DDBJ whole genome shotgun (WGS) entry which is preliminary data.</text>
</comment>
<keyword evidence="1" id="KW-0472">Membrane</keyword>
<feature type="transmembrane region" description="Helical" evidence="1">
    <location>
        <begin position="287"/>
        <end position="307"/>
    </location>
</feature>
<evidence type="ECO:0000313" key="3">
    <source>
        <dbReference type="Proteomes" id="UP000481861"/>
    </source>
</evidence>
<sequence length="340" mass="38537">MASTTAVGNCQQGFLREGAFECLPRLTDTLFRRVALSLYSAYYSLAMGNADSRTLDADFNMTHVDYELKMMGMQDVIDVMASDLVFRPGTVEYADMNIEYGNYKTPDHPIDAVAYIVPNTYNDIATFLRRPRTLFRLPLVIIGHSGDPVYTNLNPAYPALFLVLKKIAGCRVEHGVIAISNNMASATDYKCLSFNGIMFHANAEENNDLFEVLEGAEKDKDELEAIRFRFDYIDLFGHPDASLDSSDDNESSRNETWFAKKFPSLRWALRAQTTAFGYNPYRLPATVYMMMLSGQVAHLIIQMVLLWHDKKWNEKLGRVGTILQFMAAFVLFCFPPLIAR</sequence>
<keyword evidence="1" id="KW-1133">Transmembrane helix</keyword>
<evidence type="ECO:0000313" key="2">
    <source>
        <dbReference type="EMBL" id="KAF2876401.1"/>
    </source>
</evidence>
<name>A0A7C8MGM3_9PLEO</name>
<keyword evidence="1" id="KW-0812">Transmembrane</keyword>
<evidence type="ECO:0000256" key="1">
    <source>
        <dbReference type="SAM" id="Phobius"/>
    </source>
</evidence>
<gene>
    <name evidence="2" type="ORF">BDV95DRAFT_224754</name>
</gene>